<evidence type="ECO:0000313" key="1">
    <source>
        <dbReference type="EMBL" id="OMO80640.1"/>
    </source>
</evidence>
<sequence>MPRHAQRRRSSVCQWKEVDQLARAFPFRIWDWFWRKTPQSSSNNGTRTQDFCFSDLPLRPSTQCGFHVCNSSPYTLSNHQRNLESEL</sequence>
<name>A0A1R3IDK7_9ROSI</name>
<reference evidence="2" key="1">
    <citation type="submission" date="2013-09" db="EMBL/GenBank/DDBJ databases">
        <title>Corchorus olitorius genome sequencing.</title>
        <authorList>
            <person name="Alam M."/>
            <person name="Haque M.S."/>
            <person name="Islam M.S."/>
            <person name="Emdad E.M."/>
            <person name="Islam M.M."/>
            <person name="Ahmed B."/>
            <person name="Halim A."/>
            <person name="Hossen Q.M.M."/>
            <person name="Hossain M.Z."/>
            <person name="Ahmed R."/>
            <person name="Khan M.M."/>
            <person name="Islam R."/>
            <person name="Rashid M.M."/>
            <person name="Khan S.A."/>
            <person name="Rahman M.S."/>
            <person name="Alam M."/>
            <person name="Yahiya A.S."/>
            <person name="Khan M.S."/>
            <person name="Azam M.S."/>
            <person name="Haque T."/>
            <person name="Lashkar M.Z.H."/>
            <person name="Akhand A.I."/>
            <person name="Morshed G."/>
            <person name="Roy S."/>
            <person name="Uddin K.S."/>
            <person name="Rabeya T."/>
            <person name="Hossain A.S."/>
            <person name="Chowdhury A."/>
            <person name="Snigdha A.R."/>
            <person name="Mortoza M.S."/>
            <person name="Matin S.A."/>
            <person name="Hoque S.M.E."/>
            <person name="Islam M.K."/>
            <person name="Roy D.K."/>
            <person name="Haider R."/>
            <person name="Moosa M.M."/>
            <person name="Elias S.M."/>
            <person name="Hasan A.M."/>
            <person name="Jahan S."/>
            <person name="Shafiuddin M."/>
            <person name="Mahmood N."/>
            <person name="Shommy N.S."/>
        </authorList>
    </citation>
    <scope>NUCLEOTIDE SEQUENCE [LARGE SCALE GENOMIC DNA]</scope>
    <source>
        <strain evidence="2">cv. O-4</strain>
    </source>
</reference>
<dbReference type="AlphaFoldDB" id="A0A1R3IDK7"/>
<dbReference type="EMBL" id="AWUE01018410">
    <property type="protein sequence ID" value="OMO80640.1"/>
    <property type="molecule type" value="Genomic_DNA"/>
</dbReference>
<evidence type="ECO:0000313" key="2">
    <source>
        <dbReference type="Proteomes" id="UP000187203"/>
    </source>
</evidence>
<keyword evidence="2" id="KW-1185">Reference proteome</keyword>
<proteinExistence type="predicted"/>
<organism evidence="1 2">
    <name type="scientific">Corchorus olitorius</name>
    <dbReference type="NCBI Taxonomy" id="93759"/>
    <lineage>
        <taxon>Eukaryota</taxon>
        <taxon>Viridiplantae</taxon>
        <taxon>Streptophyta</taxon>
        <taxon>Embryophyta</taxon>
        <taxon>Tracheophyta</taxon>
        <taxon>Spermatophyta</taxon>
        <taxon>Magnoliopsida</taxon>
        <taxon>eudicotyledons</taxon>
        <taxon>Gunneridae</taxon>
        <taxon>Pentapetalae</taxon>
        <taxon>rosids</taxon>
        <taxon>malvids</taxon>
        <taxon>Malvales</taxon>
        <taxon>Malvaceae</taxon>
        <taxon>Grewioideae</taxon>
        <taxon>Apeibeae</taxon>
        <taxon>Corchorus</taxon>
    </lineage>
</organism>
<gene>
    <name evidence="1" type="ORF">COLO4_24013</name>
</gene>
<accession>A0A1R3IDK7</accession>
<dbReference type="Proteomes" id="UP000187203">
    <property type="component" value="Unassembled WGS sequence"/>
</dbReference>
<protein>
    <submittedName>
        <fullName evidence="1">Uncharacterized protein</fullName>
    </submittedName>
</protein>
<comment type="caution">
    <text evidence="1">The sequence shown here is derived from an EMBL/GenBank/DDBJ whole genome shotgun (WGS) entry which is preliminary data.</text>
</comment>